<evidence type="ECO:0000313" key="1">
    <source>
        <dbReference type="EMBL" id="TNH38697.1"/>
    </source>
</evidence>
<sequence length="189" mass="21124">MKSLINRAIEEFLRATYGEDLVQSVADEEAVAVGRLAPLGAGFGTGALERAAFRLSKPLPEMFEDLGGWMTRIEPVRRLLRFSGRDFKDFLLRLEELPGRAHLVLPDLEVPRLQVEAEDQSVWLVMLEPDPVWQHLLVGLIRGMADDYGALCLISVEGLSIRIDIWDEQFFEGRIFSLQGAQLSGAVSS</sequence>
<dbReference type="InterPro" id="IPR024096">
    <property type="entry name" value="NO_sig/Golgi_transp_ligand-bd"/>
</dbReference>
<proteinExistence type="predicted"/>
<gene>
    <name evidence="1" type="ORF">FHD67_13950</name>
</gene>
<keyword evidence="2" id="KW-1185">Reference proteome</keyword>
<name>A0A5C4R4Q2_9RHOB</name>
<dbReference type="GO" id="GO:0020037">
    <property type="term" value="F:heme binding"/>
    <property type="evidence" value="ECO:0007669"/>
    <property type="project" value="InterPro"/>
</dbReference>
<dbReference type="Gene3D" id="3.90.1520.10">
    <property type="entry name" value="H-NOX domain"/>
    <property type="match status" value="1"/>
</dbReference>
<dbReference type="GeneID" id="97047908"/>
<evidence type="ECO:0000313" key="2">
    <source>
        <dbReference type="Proteomes" id="UP000304880"/>
    </source>
</evidence>
<reference evidence="1 2" key="1">
    <citation type="submission" date="2019-06" db="EMBL/GenBank/DDBJ databases">
        <authorList>
            <person name="Li J."/>
        </authorList>
    </citation>
    <scope>NUCLEOTIDE SEQUENCE [LARGE SCALE GENOMIC DNA]</scope>
    <source>
        <strain evidence="1 2">CGMCC 1.8012</strain>
    </source>
</reference>
<protein>
    <submittedName>
        <fullName evidence="1">Heme NO-binding protein</fullName>
    </submittedName>
</protein>
<dbReference type="AlphaFoldDB" id="A0A5C4R4Q2"/>
<accession>A0A5C4R4Q2</accession>
<dbReference type="RefSeq" id="WP_052715087.1">
    <property type="nucleotide sequence ID" value="NZ_VDDC01000025.1"/>
</dbReference>
<dbReference type="Proteomes" id="UP000304880">
    <property type="component" value="Unassembled WGS sequence"/>
</dbReference>
<dbReference type="InterPro" id="IPR038158">
    <property type="entry name" value="H-NOX_domain_sf"/>
</dbReference>
<comment type="caution">
    <text evidence="1">The sequence shown here is derived from an EMBL/GenBank/DDBJ whole genome shotgun (WGS) entry which is preliminary data.</text>
</comment>
<organism evidence="1 2">
    <name type="scientific">Paracoccus haeundaensis</name>
    <dbReference type="NCBI Taxonomy" id="225362"/>
    <lineage>
        <taxon>Bacteria</taxon>
        <taxon>Pseudomonadati</taxon>
        <taxon>Pseudomonadota</taxon>
        <taxon>Alphaproteobacteria</taxon>
        <taxon>Rhodobacterales</taxon>
        <taxon>Paracoccaceae</taxon>
        <taxon>Paracoccus</taxon>
    </lineage>
</organism>
<dbReference type="SUPFAM" id="SSF111126">
    <property type="entry name" value="Ligand-binding domain in the NO signalling and Golgi transport"/>
    <property type="match status" value="1"/>
</dbReference>
<dbReference type="EMBL" id="VDDC01000025">
    <property type="protein sequence ID" value="TNH38697.1"/>
    <property type="molecule type" value="Genomic_DNA"/>
</dbReference>